<comment type="caution">
    <text evidence="3">The sequence shown here is derived from an EMBL/GenBank/DDBJ whole genome shotgun (WGS) entry which is preliminary data.</text>
</comment>
<evidence type="ECO:0000256" key="1">
    <source>
        <dbReference type="SAM" id="MobiDB-lite"/>
    </source>
</evidence>
<evidence type="ECO:0000313" key="3">
    <source>
        <dbReference type="EMBL" id="PHH63182.1"/>
    </source>
</evidence>
<dbReference type="Pfam" id="PF00730">
    <property type="entry name" value="HhH-GPD"/>
    <property type="match status" value="1"/>
</dbReference>
<dbReference type="Proteomes" id="UP000226192">
    <property type="component" value="Unassembled WGS sequence"/>
</dbReference>
<dbReference type="GO" id="GO:0000702">
    <property type="term" value="F:oxidized base lesion DNA N-glycosylase activity"/>
    <property type="evidence" value="ECO:0007669"/>
    <property type="project" value="UniProtKB-ARBA"/>
</dbReference>
<dbReference type="AlphaFoldDB" id="A0A2C5Y7F0"/>
<dbReference type="InterPro" id="IPR011257">
    <property type="entry name" value="DNA_glycosylase"/>
</dbReference>
<dbReference type="CDD" id="cd00056">
    <property type="entry name" value="ENDO3c"/>
    <property type="match status" value="1"/>
</dbReference>
<feature type="region of interest" description="Disordered" evidence="1">
    <location>
        <begin position="1"/>
        <end position="43"/>
    </location>
</feature>
<sequence length="372" mass="40928">MALLRSSARSYKRQASDEPATPSKKKRVKTDQPSASSPRRPKTTLVDRAAELRDRKLKSFAAHAQQSPFAELVHPTPAECVLAHDILARLHGDCLRPDKVVAPKGAAGCGSSPSVLDALVRTILSQNTSDANSSRAKRSMDAEYGGSDCWDAIVAGGQQRLQQAIKSGGLSVVKSRAILNILHQVKERHGVYSLDHLFEASDHDAMREMLSFKGVGPKTASCVLLFCLRRASFAVDTHVHRITGLLGWRPACATREEAQAHLDARVPPQEKYPLHVLIITHGKTCAECRAGGKNLGKCELRRAFGKGRLKGAAGHDVERQELNVVKKEEEEEGDLDTLKILKDEVARHKDEDLVKEEDASHQDQTDKEQRKK</sequence>
<feature type="domain" description="HhH-GPD" evidence="2">
    <location>
        <begin position="124"/>
        <end position="284"/>
    </location>
</feature>
<feature type="region of interest" description="Disordered" evidence="1">
    <location>
        <begin position="349"/>
        <end position="372"/>
    </location>
</feature>
<dbReference type="Gene3D" id="1.10.1670.10">
    <property type="entry name" value="Helix-hairpin-Helix base-excision DNA repair enzymes (C-terminal)"/>
    <property type="match status" value="1"/>
</dbReference>
<dbReference type="OrthoDB" id="5607at2759"/>
<proteinExistence type="predicted"/>
<evidence type="ECO:0000259" key="2">
    <source>
        <dbReference type="SMART" id="SM00478"/>
    </source>
</evidence>
<dbReference type="InterPro" id="IPR003265">
    <property type="entry name" value="HhH-GPD_domain"/>
</dbReference>
<dbReference type="PANTHER" id="PTHR47203">
    <property type="match status" value="1"/>
</dbReference>
<dbReference type="STRING" id="1399860.A0A2C5Y7F0"/>
<reference evidence="3 4" key="1">
    <citation type="submission" date="2017-06" db="EMBL/GenBank/DDBJ databases">
        <title>Ant-infecting Ophiocordyceps genomes reveal a high diversity of potential behavioral manipulation genes and a possible major role for enterotoxins.</title>
        <authorList>
            <person name="De Bekker C."/>
            <person name="Evans H.C."/>
            <person name="Brachmann A."/>
            <person name="Hughes D.P."/>
        </authorList>
    </citation>
    <scope>NUCLEOTIDE SEQUENCE [LARGE SCALE GENOMIC DNA]</scope>
    <source>
        <strain evidence="3 4">Map64</strain>
    </source>
</reference>
<organism evidence="3 4">
    <name type="scientific">Ophiocordyceps australis</name>
    <dbReference type="NCBI Taxonomy" id="1399860"/>
    <lineage>
        <taxon>Eukaryota</taxon>
        <taxon>Fungi</taxon>
        <taxon>Dikarya</taxon>
        <taxon>Ascomycota</taxon>
        <taxon>Pezizomycotina</taxon>
        <taxon>Sordariomycetes</taxon>
        <taxon>Hypocreomycetidae</taxon>
        <taxon>Hypocreales</taxon>
        <taxon>Ophiocordycipitaceae</taxon>
        <taxon>Ophiocordyceps</taxon>
    </lineage>
</organism>
<evidence type="ECO:0000313" key="4">
    <source>
        <dbReference type="Proteomes" id="UP000226192"/>
    </source>
</evidence>
<dbReference type="InterPro" id="IPR023170">
    <property type="entry name" value="HhH_base_excis_C"/>
</dbReference>
<dbReference type="SMART" id="SM00478">
    <property type="entry name" value="ENDO3c"/>
    <property type="match status" value="1"/>
</dbReference>
<dbReference type="EMBL" id="NJET01000055">
    <property type="protein sequence ID" value="PHH63182.1"/>
    <property type="molecule type" value="Genomic_DNA"/>
</dbReference>
<gene>
    <name evidence="3" type="ORF">CDD81_6233</name>
</gene>
<dbReference type="PANTHER" id="PTHR47203:SF1">
    <property type="entry name" value="HYPOTHETICAL BASE EXCISION DNA REPAIR PROTEIN (EUROFUNG)"/>
    <property type="match status" value="1"/>
</dbReference>
<keyword evidence="4" id="KW-1185">Reference proteome</keyword>
<accession>A0A2C5Y7F0</accession>
<protein>
    <recommendedName>
        <fullName evidence="2">HhH-GPD domain-containing protein</fullName>
    </recommendedName>
</protein>
<dbReference type="Gene3D" id="1.10.340.30">
    <property type="entry name" value="Hypothetical protein, domain 2"/>
    <property type="match status" value="1"/>
</dbReference>
<dbReference type="SUPFAM" id="SSF48150">
    <property type="entry name" value="DNA-glycosylase"/>
    <property type="match status" value="1"/>
</dbReference>
<name>A0A2C5Y7F0_9HYPO</name>
<dbReference type="GO" id="GO:0006285">
    <property type="term" value="P:base-excision repair, AP site formation"/>
    <property type="evidence" value="ECO:0007669"/>
    <property type="project" value="UniProtKB-ARBA"/>
</dbReference>